<keyword evidence="3 6" id="KW-0378">Hydrolase</keyword>
<comment type="caution">
    <text evidence="6">The sequence shown here is derived from an EMBL/GenBank/DDBJ whole genome shotgun (WGS) entry which is preliminary data.</text>
</comment>
<reference evidence="6 7" key="1">
    <citation type="submission" date="2019-02" db="EMBL/GenBank/DDBJ databases">
        <title>Draft genome sequence of Amycolatopsis sp. 8-3EHSu isolated from roots of Suaeda maritima.</title>
        <authorList>
            <person name="Duangmal K."/>
            <person name="Chantavorakit T."/>
        </authorList>
    </citation>
    <scope>NUCLEOTIDE SEQUENCE [LARGE SCALE GENOMIC DNA]</scope>
    <source>
        <strain evidence="6 7">8-3EHSu</strain>
    </source>
</reference>
<dbReference type="InterPro" id="IPR051453">
    <property type="entry name" value="MBL_Glyoxalase_II"/>
</dbReference>
<name>A0A4Q7JCC8_9PSEU</name>
<dbReference type="InterPro" id="IPR001279">
    <property type="entry name" value="Metallo-B-lactamas"/>
</dbReference>
<accession>A0A4Q7JCC8</accession>
<dbReference type="SUPFAM" id="SSF56281">
    <property type="entry name" value="Metallo-hydrolase/oxidoreductase"/>
    <property type="match status" value="1"/>
</dbReference>
<dbReference type="CDD" id="cd06262">
    <property type="entry name" value="metallo-hydrolase-like_MBL-fold"/>
    <property type="match status" value="1"/>
</dbReference>
<dbReference type="GO" id="GO:0046872">
    <property type="term" value="F:metal ion binding"/>
    <property type="evidence" value="ECO:0007669"/>
    <property type="project" value="UniProtKB-KW"/>
</dbReference>
<evidence type="ECO:0000256" key="1">
    <source>
        <dbReference type="ARBA" id="ARBA00001947"/>
    </source>
</evidence>
<evidence type="ECO:0000259" key="5">
    <source>
        <dbReference type="SMART" id="SM00849"/>
    </source>
</evidence>
<dbReference type="GO" id="GO:0016787">
    <property type="term" value="F:hydrolase activity"/>
    <property type="evidence" value="ECO:0007669"/>
    <property type="project" value="UniProtKB-KW"/>
</dbReference>
<comment type="cofactor">
    <cofactor evidence="1">
        <name>Zn(2+)</name>
        <dbReference type="ChEBI" id="CHEBI:29105"/>
    </cofactor>
</comment>
<dbReference type="Proteomes" id="UP000292003">
    <property type="component" value="Unassembled WGS sequence"/>
</dbReference>
<feature type="domain" description="Metallo-beta-lactamase" evidence="5">
    <location>
        <begin position="12"/>
        <end position="199"/>
    </location>
</feature>
<evidence type="ECO:0000256" key="2">
    <source>
        <dbReference type="ARBA" id="ARBA00022723"/>
    </source>
</evidence>
<evidence type="ECO:0000256" key="4">
    <source>
        <dbReference type="ARBA" id="ARBA00022833"/>
    </source>
</evidence>
<dbReference type="SMART" id="SM00849">
    <property type="entry name" value="Lactamase_B"/>
    <property type="match status" value="1"/>
</dbReference>
<keyword evidence="2" id="KW-0479">Metal-binding</keyword>
<proteinExistence type="predicted"/>
<dbReference type="OrthoDB" id="9802991at2"/>
<keyword evidence="7" id="KW-1185">Reference proteome</keyword>
<gene>
    <name evidence="6" type="ORF">EWH70_00200</name>
</gene>
<dbReference type="PANTHER" id="PTHR46233">
    <property type="entry name" value="HYDROXYACYLGLUTATHIONE HYDROLASE GLOC"/>
    <property type="match status" value="1"/>
</dbReference>
<dbReference type="Gene3D" id="3.60.15.10">
    <property type="entry name" value="Ribonuclease Z/Hydroxyacylglutathione hydrolase-like"/>
    <property type="match status" value="1"/>
</dbReference>
<evidence type="ECO:0000256" key="3">
    <source>
        <dbReference type="ARBA" id="ARBA00022801"/>
    </source>
</evidence>
<sequence length="219" mass="22189">MLVVGFAAGGLQANCYLIGTGPGGECLVVDPGEGAADGVEAALREHDLRPAAVLATHGHFDHVLSAATIADAHGVRTWIHPADRHLLTDPLAALGPELAAAVGELDMAGPAAVADLEEGRLELAGLTVTVDHTPGHTPGSVVFRLDTDEGGHVALTGDTLFAGSVGRTDLPGGSVHELESSLRTAVLPLDDATVVLPGHGPATTVGRERSANPFLRGLA</sequence>
<evidence type="ECO:0000313" key="6">
    <source>
        <dbReference type="EMBL" id="RZQ65561.1"/>
    </source>
</evidence>
<dbReference type="RefSeq" id="WP_130473133.1">
    <property type="nucleotide sequence ID" value="NZ_SFCC01000001.1"/>
</dbReference>
<organism evidence="6 7">
    <name type="scientific">Amycolatopsis suaedae</name>
    <dbReference type="NCBI Taxonomy" id="2510978"/>
    <lineage>
        <taxon>Bacteria</taxon>
        <taxon>Bacillati</taxon>
        <taxon>Actinomycetota</taxon>
        <taxon>Actinomycetes</taxon>
        <taxon>Pseudonocardiales</taxon>
        <taxon>Pseudonocardiaceae</taxon>
        <taxon>Amycolatopsis</taxon>
    </lineage>
</organism>
<dbReference type="EMBL" id="SFCC01000001">
    <property type="protein sequence ID" value="RZQ65561.1"/>
    <property type="molecule type" value="Genomic_DNA"/>
</dbReference>
<keyword evidence="4" id="KW-0862">Zinc</keyword>
<evidence type="ECO:0000313" key="7">
    <source>
        <dbReference type="Proteomes" id="UP000292003"/>
    </source>
</evidence>
<dbReference type="InterPro" id="IPR036866">
    <property type="entry name" value="RibonucZ/Hydroxyglut_hydro"/>
</dbReference>
<dbReference type="PANTHER" id="PTHR46233:SF3">
    <property type="entry name" value="HYDROXYACYLGLUTATHIONE HYDROLASE GLOC"/>
    <property type="match status" value="1"/>
</dbReference>
<dbReference type="AlphaFoldDB" id="A0A4Q7JCC8"/>
<dbReference type="Pfam" id="PF00753">
    <property type="entry name" value="Lactamase_B"/>
    <property type="match status" value="1"/>
</dbReference>
<protein>
    <submittedName>
        <fullName evidence="6">MBL fold metallo-hydrolase</fullName>
    </submittedName>
</protein>